<keyword evidence="3" id="KW-1185">Reference proteome</keyword>
<feature type="domain" description="DUF1618" evidence="1">
    <location>
        <begin position="1"/>
        <end position="131"/>
    </location>
</feature>
<dbReference type="Pfam" id="PF07762">
    <property type="entry name" value="DUF1618"/>
    <property type="match status" value="1"/>
</dbReference>
<dbReference type="EMBL" id="LWDX02048542">
    <property type="protein sequence ID" value="OEL21180.1"/>
    <property type="molecule type" value="Genomic_DNA"/>
</dbReference>
<reference evidence="2 3" key="1">
    <citation type="submission" date="2016-09" db="EMBL/GenBank/DDBJ databases">
        <title>The draft genome of Dichanthelium oligosanthes: A C3 panicoid grass species.</title>
        <authorList>
            <person name="Studer A.J."/>
            <person name="Schnable J.C."/>
            <person name="Brutnell T.P."/>
        </authorList>
    </citation>
    <scope>NUCLEOTIDE SEQUENCE [LARGE SCALE GENOMIC DNA]</scope>
    <source>
        <strain evidence="3">cv. Kellogg 1175</strain>
        <tissue evidence="2">Leaf</tissue>
    </source>
</reference>
<accession>A0A1E5V7P1</accession>
<organism evidence="2 3">
    <name type="scientific">Dichanthelium oligosanthes</name>
    <dbReference type="NCBI Taxonomy" id="888268"/>
    <lineage>
        <taxon>Eukaryota</taxon>
        <taxon>Viridiplantae</taxon>
        <taxon>Streptophyta</taxon>
        <taxon>Embryophyta</taxon>
        <taxon>Tracheophyta</taxon>
        <taxon>Spermatophyta</taxon>
        <taxon>Magnoliopsida</taxon>
        <taxon>Liliopsida</taxon>
        <taxon>Poales</taxon>
        <taxon>Poaceae</taxon>
        <taxon>PACMAD clade</taxon>
        <taxon>Panicoideae</taxon>
        <taxon>Panicodae</taxon>
        <taxon>Paniceae</taxon>
        <taxon>Dichantheliinae</taxon>
        <taxon>Dichanthelium</taxon>
    </lineage>
</organism>
<name>A0A1E5V7P1_9POAL</name>
<evidence type="ECO:0000313" key="2">
    <source>
        <dbReference type="EMBL" id="OEL21180.1"/>
    </source>
</evidence>
<dbReference type="Proteomes" id="UP000095767">
    <property type="component" value="Unassembled WGS sequence"/>
</dbReference>
<protein>
    <recommendedName>
        <fullName evidence="1">DUF1618 domain-containing protein</fullName>
    </recommendedName>
</protein>
<evidence type="ECO:0000259" key="1">
    <source>
        <dbReference type="Pfam" id="PF07762"/>
    </source>
</evidence>
<proteinExistence type="predicted"/>
<dbReference type="PANTHER" id="PTHR33074:SF18">
    <property type="entry name" value="OS06G0718700 PROTEIN"/>
    <property type="match status" value="1"/>
</dbReference>
<evidence type="ECO:0000313" key="3">
    <source>
        <dbReference type="Proteomes" id="UP000095767"/>
    </source>
</evidence>
<comment type="caution">
    <text evidence="2">The sequence shown here is derived from an EMBL/GenBank/DDBJ whole genome shotgun (WGS) entry which is preliminary data.</text>
</comment>
<dbReference type="PANTHER" id="PTHR33074">
    <property type="entry name" value="EXPRESSED PROTEIN-RELATED"/>
    <property type="match status" value="1"/>
</dbReference>
<gene>
    <name evidence="2" type="ORF">BAE44_0017802</name>
</gene>
<sequence length="166" mass="19202">MLLCDVLEDSPKLRDMPLPLPAKGNRRKSLNCCPSYYRDVAVNENKDAIKYVEMEITQPTMVADSSDSDPDSDYSYYEWLGRQERPSYSLVPGSCKATTWSMPFPITSWDSWRRRCRVRSEDIDLSVDNTRHYELLRKLMSSSDNKEEKATEAPLSLGCLHWRTPP</sequence>
<dbReference type="InterPro" id="IPR011676">
    <property type="entry name" value="DUF1618"/>
</dbReference>
<dbReference type="AlphaFoldDB" id="A0A1E5V7P1"/>
<dbReference type="OrthoDB" id="689654at2759"/>